<proteinExistence type="inferred from homology"/>
<name>A0A0L8H478_OCTBM</name>
<dbReference type="EMBL" id="KQ419279">
    <property type="protein sequence ID" value="KOF84078.1"/>
    <property type="molecule type" value="Genomic_DNA"/>
</dbReference>
<evidence type="ECO:0000256" key="3">
    <source>
        <dbReference type="ARBA" id="ARBA00022525"/>
    </source>
</evidence>
<dbReference type="InterPro" id="IPR017996">
    <property type="entry name" value="MRJP/yellow-related"/>
</dbReference>
<protein>
    <recommendedName>
        <fullName evidence="6">Adipocyte plasma membrane-associated protein</fullName>
    </recommendedName>
</protein>
<keyword evidence="4" id="KW-0732">Signal</keyword>
<comment type="subcellular location">
    <subcellularLocation>
        <location evidence="1">Secreted</location>
    </subcellularLocation>
</comment>
<dbReference type="GO" id="GO:0005576">
    <property type="term" value="C:extracellular region"/>
    <property type="evidence" value="ECO:0007669"/>
    <property type="project" value="UniProtKB-SubCell"/>
</dbReference>
<dbReference type="PANTHER" id="PTHR10009">
    <property type="entry name" value="PROTEIN YELLOW-RELATED"/>
    <property type="match status" value="1"/>
</dbReference>
<organism evidence="5">
    <name type="scientific">Octopus bimaculoides</name>
    <name type="common">California two-spotted octopus</name>
    <dbReference type="NCBI Taxonomy" id="37653"/>
    <lineage>
        <taxon>Eukaryota</taxon>
        <taxon>Metazoa</taxon>
        <taxon>Spiralia</taxon>
        <taxon>Lophotrochozoa</taxon>
        <taxon>Mollusca</taxon>
        <taxon>Cephalopoda</taxon>
        <taxon>Coleoidea</taxon>
        <taxon>Octopodiformes</taxon>
        <taxon>Octopoda</taxon>
        <taxon>Incirrata</taxon>
        <taxon>Octopodidae</taxon>
        <taxon>Octopus</taxon>
    </lineage>
</organism>
<dbReference type="OrthoDB" id="9977471at2759"/>
<feature type="chain" id="PRO_5005583449" description="Adipocyte plasma membrane-associated protein" evidence="4">
    <location>
        <begin position="21"/>
        <end position="260"/>
    </location>
</feature>
<comment type="similarity">
    <text evidence="2">Belongs to the major royal jelly protein family.</text>
</comment>
<evidence type="ECO:0000256" key="4">
    <source>
        <dbReference type="SAM" id="SignalP"/>
    </source>
</evidence>
<dbReference type="PANTHER" id="PTHR10009:SF18">
    <property type="entry name" value="PROTEIN YELLOW-LIKE PROTEIN"/>
    <property type="match status" value="1"/>
</dbReference>
<keyword evidence="3" id="KW-0964">Secreted</keyword>
<evidence type="ECO:0000256" key="2">
    <source>
        <dbReference type="ARBA" id="ARBA00009127"/>
    </source>
</evidence>
<dbReference type="InterPro" id="IPR011042">
    <property type="entry name" value="6-blade_b-propeller_TolB-like"/>
</dbReference>
<dbReference type="Pfam" id="PF03022">
    <property type="entry name" value="MRJP"/>
    <property type="match status" value="1"/>
</dbReference>
<evidence type="ECO:0008006" key="6">
    <source>
        <dbReference type="Google" id="ProtNLM"/>
    </source>
</evidence>
<gene>
    <name evidence="5" type="ORF">OCBIM_22022661mg</name>
</gene>
<dbReference type="Gene3D" id="2.120.10.30">
    <property type="entry name" value="TolB, C-terminal domain"/>
    <property type="match status" value="1"/>
</dbReference>
<evidence type="ECO:0000313" key="5">
    <source>
        <dbReference type="EMBL" id="KOF84078.1"/>
    </source>
</evidence>
<evidence type="ECO:0000256" key="1">
    <source>
        <dbReference type="ARBA" id="ARBA00004613"/>
    </source>
</evidence>
<accession>A0A0L8H478</accession>
<dbReference type="AlphaFoldDB" id="A0A0L8H478"/>
<dbReference type="SUPFAM" id="SSF63829">
    <property type="entry name" value="Calcium-dependent phosphotriesterase"/>
    <property type="match status" value="1"/>
</dbReference>
<feature type="signal peptide" evidence="4">
    <location>
        <begin position="1"/>
        <end position="20"/>
    </location>
</feature>
<sequence length="260" mass="29464">MQIYWNILVFFATSTVSVLGDIKQDVVYKFSSLTFESLQGVYSSSENVVKDIQVYNDTVYVSIPRLTPNVPVTLATVEKKNDKVVFKPFPTLKDQKLGDCNALQSVGGIRVVRKTNLLYVADNKYLGCSAKLIIFDLVKRSIKTRYEFPNSVIGEIKNSTQFEDIVVDGKGNVYIANAGTPGSIIVYMSKMKKSFVFHDRILEVVNPVTFKFGNDSYIMNQSISEMTLSPEDDYLFFVTHYKKTVQVPTKSFEDISTRMR</sequence>
<reference evidence="5" key="1">
    <citation type="submission" date="2015-07" db="EMBL/GenBank/DDBJ databases">
        <title>MeaNS - Measles Nucleotide Surveillance Program.</title>
        <authorList>
            <person name="Tran T."/>
            <person name="Druce J."/>
        </authorList>
    </citation>
    <scope>NUCLEOTIDE SEQUENCE</scope>
    <source>
        <strain evidence="5">UCB-OBI-ISO-001</strain>
        <tissue evidence="5">Gonad</tissue>
    </source>
</reference>